<accession>A0A1U7LUF9</accession>
<evidence type="ECO:0000313" key="2">
    <source>
        <dbReference type="EMBL" id="OLL26310.1"/>
    </source>
</evidence>
<proteinExistence type="predicted"/>
<organism evidence="2 3">
    <name type="scientific">Neolecta irregularis (strain DAH-3)</name>
    <dbReference type="NCBI Taxonomy" id="1198029"/>
    <lineage>
        <taxon>Eukaryota</taxon>
        <taxon>Fungi</taxon>
        <taxon>Dikarya</taxon>
        <taxon>Ascomycota</taxon>
        <taxon>Taphrinomycotina</taxon>
        <taxon>Neolectales</taxon>
        <taxon>Neolectaceae</taxon>
        <taxon>Neolecta</taxon>
    </lineage>
</organism>
<dbReference type="OMA" id="VSWDEEC"/>
<reference evidence="2 3" key="1">
    <citation type="submission" date="2016-04" db="EMBL/GenBank/DDBJ databases">
        <title>Evolutionary innovation and constraint leading to complex multicellularity in the Ascomycota.</title>
        <authorList>
            <person name="Cisse O."/>
            <person name="Nguyen A."/>
            <person name="Hewitt D.A."/>
            <person name="Jedd G."/>
            <person name="Stajich J.E."/>
        </authorList>
    </citation>
    <scope>NUCLEOTIDE SEQUENCE [LARGE SCALE GENOMIC DNA]</scope>
    <source>
        <strain evidence="2 3">DAH-3</strain>
    </source>
</reference>
<dbReference type="InterPro" id="IPR024391">
    <property type="entry name" value="LDB19_N"/>
</dbReference>
<feature type="domain" description="LDB19 N-terminal" evidence="1">
    <location>
        <begin position="57"/>
        <end position="231"/>
    </location>
</feature>
<sequence length="395" mass="44078">MPSIRQHGLPISVGFEIPSLPLVSYESPKISSGALLTGNIKLEINVSSLELDSFIVEVIQLVTSKRPVKTSCLDCITRKRTMCIKRYISVPVLMAQGSHEYPLTFLFKGSWPATTSSRISLIEYYLVATVTSGKRDGKTVSYISERPIHLNRSYEYLEEGLKHLRKFPDTSVKCKIFLPTSIHPHSSFLVTIQFTGLKEQSGDVWGIDSLNWMLKEYGVIVSLPCFQHAHHTSSHGFVHEEKKIVGAGRISKGFKYIDAQKSECHMEFEFFSGQEAASDVSGPSGIEISHDMTLDFTVLLARKGAGLSTRVLSMKCPVVISSRPGMGISWDNETPPMYGTIPRHKLTTVVMITSKISGRLSTTDFPSLLHLLSSLIFILVLKLWMDTEFTKIFLV</sequence>
<dbReference type="OrthoDB" id="3832628at2759"/>
<dbReference type="Proteomes" id="UP000186594">
    <property type="component" value="Unassembled WGS sequence"/>
</dbReference>
<gene>
    <name evidence="2" type="ORF">NEOLI_000387</name>
</gene>
<dbReference type="AlphaFoldDB" id="A0A1U7LUF9"/>
<keyword evidence="3" id="KW-1185">Reference proteome</keyword>
<protein>
    <recommendedName>
        <fullName evidence="1">LDB19 N-terminal domain-containing protein</fullName>
    </recommendedName>
</protein>
<dbReference type="EMBL" id="LXFE01000206">
    <property type="protein sequence ID" value="OLL26310.1"/>
    <property type="molecule type" value="Genomic_DNA"/>
</dbReference>
<name>A0A1U7LUF9_NEOID</name>
<evidence type="ECO:0000313" key="3">
    <source>
        <dbReference type="Proteomes" id="UP000186594"/>
    </source>
</evidence>
<evidence type="ECO:0000259" key="1">
    <source>
        <dbReference type="Pfam" id="PF13002"/>
    </source>
</evidence>
<dbReference type="Pfam" id="PF13002">
    <property type="entry name" value="LDB19"/>
    <property type="match status" value="1"/>
</dbReference>
<comment type="caution">
    <text evidence="2">The sequence shown here is derived from an EMBL/GenBank/DDBJ whole genome shotgun (WGS) entry which is preliminary data.</text>
</comment>